<evidence type="ECO:0000313" key="3">
    <source>
        <dbReference type="EMBL" id="MBW8190171.1"/>
    </source>
</evidence>
<dbReference type="Pfam" id="PF08241">
    <property type="entry name" value="Methyltransf_11"/>
    <property type="match status" value="1"/>
</dbReference>
<dbReference type="InterPro" id="IPR016980">
    <property type="entry name" value="S-AdoMet-dep_MeTrfase_Alr7345"/>
</dbReference>
<protein>
    <submittedName>
        <fullName evidence="3">Methyltransferase domain-containing protein</fullName>
    </submittedName>
</protein>
<dbReference type="Gene3D" id="3.40.50.150">
    <property type="entry name" value="Vaccinia Virus protein VP39"/>
    <property type="match status" value="1"/>
</dbReference>
<organism evidence="3 4">
    <name type="scientific">Neiella holothuriorum</name>
    <dbReference type="NCBI Taxonomy" id="2870530"/>
    <lineage>
        <taxon>Bacteria</taxon>
        <taxon>Pseudomonadati</taxon>
        <taxon>Pseudomonadota</taxon>
        <taxon>Gammaproteobacteria</taxon>
        <taxon>Alteromonadales</taxon>
        <taxon>Echinimonadaceae</taxon>
        <taxon>Neiella</taxon>
    </lineage>
</organism>
<keyword evidence="3" id="KW-0489">Methyltransferase</keyword>
<evidence type="ECO:0000313" key="4">
    <source>
        <dbReference type="Proteomes" id="UP001166251"/>
    </source>
</evidence>
<feature type="domain" description="Methyltransferase type 11" evidence="2">
    <location>
        <begin position="108"/>
        <end position="186"/>
    </location>
</feature>
<gene>
    <name evidence="3" type="ORF">K0504_03905</name>
</gene>
<evidence type="ECO:0000256" key="1">
    <source>
        <dbReference type="SAM" id="SignalP"/>
    </source>
</evidence>
<dbReference type="RefSeq" id="WP_220102854.1">
    <property type="nucleotide sequence ID" value="NZ_JAHZSS010000003.1"/>
</dbReference>
<feature type="chain" id="PRO_5045600597" evidence="1">
    <location>
        <begin position="32"/>
        <end position="277"/>
    </location>
</feature>
<dbReference type="GO" id="GO:0032259">
    <property type="term" value="P:methylation"/>
    <property type="evidence" value="ECO:0007669"/>
    <property type="project" value="UniProtKB-KW"/>
</dbReference>
<evidence type="ECO:0000259" key="2">
    <source>
        <dbReference type="Pfam" id="PF08241"/>
    </source>
</evidence>
<comment type="caution">
    <text evidence="3">The sequence shown here is derived from an EMBL/GenBank/DDBJ whole genome shotgun (WGS) entry which is preliminary data.</text>
</comment>
<proteinExistence type="predicted"/>
<dbReference type="SUPFAM" id="SSF53335">
    <property type="entry name" value="S-adenosyl-L-methionine-dependent methyltransferases"/>
    <property type="match status" value="1"/>
</dbReference>
<feature type="signal peptide" evidence="1">
    <location>
        <begin position="1"/>
        <end position="31"/>
    </location>
</feature>
<keyword evidence="1" id="KW-0732">Signal</keyword>
<dbReference type="InterPro" id="IPR029063">
    <property type="entry name" value="SAM-dependent_MTases_sf"/>
</dbReference>
<dbReference type="PIRSF" id="PIRSF031679">
    <property type="entry name" value="Mtase_Alr7345_prd"/>
    <property type="match status" value="1"/>
</dbReference>
<dbReference type="Proteomes" id="UP001166251">
    <property type="component" value="Unassembled WGS sequence"/>
</dbReference>
<accession>A0ABS7ECY7</accession>
<keyword evidence="4" id="KW-1185">Reference proteome</keyword>
<dbReference type="EMBL" id="JAHZSS010000003">
    <property type="protein sequence ID" value="MBW8190171.1"/>
    <property type="molecule type" value="Genomic_DNA"/>
</dbReference>
<keyword evidence="3" id="KW-0808">Transferase</keyword>
<name>A0ABS7ECY7_9GAMM</name>
<dbReference type="InterPro" id="IPR013216">
    <property type="entry name" value="Methyltransf_11"/>
</dbReference>
<sequence length="277" mass="30596">MLGRSWTKKIATGLSFCTLLSAAVISAQVSADPQLTEVVADERRGDAAKRDMYRHPTQTLSFFGIKPTDTVIELAPGAGAWYTAILAPYLKAEGQFIAANFVTTGDEKSYYVRAGKKFLKKVEMNKDWWGDIQVVEFYPPEASKLAEPNSVDMVVSFRSLHGWHRDGNLQDVVASVYRALKPGGVFGVVQHRSLPSKTNEELRGTGYINQNEAIALIEAAGFSLQASSEINANAKDTKDHPKGVWTLPPSLRLKDQDKDKYLAIGESDRMTLKFVKP</sequence>
<reference evidence="3" key="1">
    <citation type="submission" date="2021-07" db="EMBL/GenBank/DDBJ databases">
        <title>Neiella marina sp. nov., isolated from the intestinal content of sea cucumber Apostichopus japonicus.</title>
        <authorList>
            <person name="Bai X."/>
        </authorList>
    </citation>
    <scope>NUCLEOTIDE SEQUENCE</scope>
    <source>
        <strain evidence="3">126</strain>
    </source>
</reference>
<dbReference type="GO" id="GO:0008168">
    <property type="term" value="F:methyltransferase activity"/>
    <property type="evidence" value="ECO:0007669"/>
    <property type="project" value="UniProtKB-KW"/>
</dbReference>
<dbReference type="CDD" id="cd02440">
    <property type="entry name" value="AdoMet_MTases"/>
    <property type="match status" value="1"/>
</dbReference>